<proteinExistence type="predicted"/>
<evidence type="ECO:0000256" key="7">
    <source>
        <dbReference type="PROSITE-ProRule" id="PRU01091"/>
    </source>
</evidence>
<evidence type="ECO:0000256" key="3">
    <source>
        <dbReference type="ARBA" id="ARBA00023015"/>
    </source>
</evidence>
<dbReference type="InterPro" id="IPR001789">
    <property type="entry name" value="Sig_transdc_resp-reg_receiver"/>
</dbReference>
<dbReference type="SMART" id="SM00862">
    <property type="entry name" value="Trans_reg_C"/>
    <property type="match status" value="1"/>
</dbReference>
<gene>
    <name evidence="10" type="ORF">KTC_09430</name>
</gene>
<dbReference type="PROSITE" id="PS51755">
    <property type="entry name" value="OMPR_PHOB"/>
    <property type="match status" value="1"/>
</dbReference>
<dbReference type="InterPro" id="IPR016032">
    <property type="entry name" value="Sig_transdc_resp-reg_C-effctor"/>
</dbReference>
<dbReference type="GO" id="GO:0000156">
    <property type="term" value="F:phosphorelay response regulator activity"/>
    <property type="evidence" value="ECO:0007669"/>
    <property type="project" value="TreeGrafter"/>
</dbReference>
<dbReference type="Gene3D" id="6.10.250.690">
    <property type="match status" value="1"/>
</dbReference>
<name>A0A455SGR0_9CHLR</name>
<keyword evidence="5" id="KW-0804">Transcription</keyword>
<accession>A0A455SGR0</accession>
<dbReference type="Pfam" id="PF00072">
    <property type="entry name" value="Response_reg"/>
    <property type="match status" value="1"/>
</dbReference>
<keyword evidence="2" id="KW-0902">Two-component regulatory system</keyword>
<keyword evidence="1 6" id="KW-0597">Phosphoprotein</keyword>
<dbReference type="AlphaFoldDB" id="A0A455SGR0"/>
<dbReference type="PROSITE" id="PS50110">
    <property type="entry name" value="RESPONSE_REGULATORY"/>
    <property type="match status" value="1"/>
</dbReference>
<reference evidence="10" key="1">
    <citation type="submission" date="2018-12" db="EMBL/GenBank/DDBJ databases">
        <title>Novel natural products biosynthetic potential of the class Ktedonobacteria.</title>
        <authorList>
            <person name="Zheng Y."/>
            <person name="Saitou A."/>
            <person name="Wang C.M."/>
            <person name="Toyoda A."/>
            <person name="Minakuchi Y."/>
            <person name="Sekiguchi Y."/>
            <person name="Ueda K."/>
            <person name="Takano H."/>
            <person name="Sakai Y."/>
            <person name="Yokota A."/>
            <person name="Yabe S."/>
        </authorList>
    </citation>
    <scope>NUCLEOTIDE SEQUENCE</scope>
    <source>
        <strain evidence="10">COM3</strain>
    </source>
</reference>
<dbReference type="SUPFAM" id="SSF52172">
    <property type="entry name" value="CheY-like"/>
    <property type="match status" value="1"/>
</dbReference>
<feature type="DNA-binding region" description="OmpR/PhoB-type" evidence="7">
    <location>
        <begin position="124"/>
        <end position="222"/>
    </location>
</feature>
<evidence type="ECO:0000256" key="6">
    <source>
        <dbReference type="PROSITE-ProRule" id="PRU00169"/>
    </source>
</evidence>
<dbReference type="GO" id="GO:0005829">
    <property type="term" value="C:cytosol"/>
    <property type="evidence" value="ECO:0007669"/>
    <property type="project" value="TreeGrafter"/>
</dbReference>
<sequence length="233" mass="26275">MRILLVEDNYQLHQLLKKSLQNEGYAVDDAFDGLAGLEYAEIGPYDAIILDILLPNKDGLSICRTLRSQGKRTPILMLTARDAVSDRVKGLDSGADDYLVKPFDMSELLARLRALLRRDAPDKSGVLRVGDLIADPATHYVERAGCPIVLSTRGFSLLEYFMRHPNQVLTREMVSEHLWSYDVIGTLNAVDVAVRRLRRQIDEPFTFKMLETVRGAGYRLRAPDFGKESTRHG</sequence>
<feature type="domain" description="OmpR/PhoB-type" evidence="9">
    <location>
        <begin position="124"/>
        <end position="222"/>
    </location>
</feature>
<keyword evidence="3" id="KW-0805">Transcription regulation</keyword>
<dbReference type="InterPro" id="IPR011006">
    <property type="entry name" value="CheY-like_superfamily"/>
</dbReference>
<dbReference type="PANTHER" id="PTHR48111">
    <property type="entry name" value="REGULATOR OF RPOS"/>
    <property type="match status" value="1"/>
</dbReference>
<feature type="domain" description="Response regulatory" evidence="8">
    <location>
        <begin position="2"/>
        <end position="116"/>
    </location>
</feature>
<dbReference type="CDD" id="cd00383">
    <property type="entry name" value="trans_reg_C"/>
    <property type="match status" value="1"/>
</dbReference>
<dbReference type="CDD" id="cd19935">
    <property type="entry name" value="REC_OmpR_CusR-like"/>
    <property type="match status" value="1"/>
</dbReference>
<dbReference type="InterPro" id="IPR039420">
    <property type="entry name" value="WalR-like"/>
</dbReference>
<evidence type="ECO:0000256" key="5">
    <source>
        <dbReference type="ARBA" id="ARBA00023163"/>
    </source>
</evidence>
<dbReference type="Gene3D" id="3.40.50.2300">
    <property type="match status" value="1"/>
</dbReference>
<dbReference type="InterPro" id="IPR036388">
    <property type="entry name" value="WH-like_DNA-bd_sf"/>
</dbReference>
<protein>
    <submittedName>
        <fullName evidence="10">DNA-binding response regulator</fullName>
    </submittedName>
</protein>
<feature type="modified residue" description="4-aspartylphosphate" evidence="6">
    <location>
        <position position="51"/>
    </location>
</feature>
<organism evidence="10">
    <name type="scientific">Thermosporothrix sp. COM3</name>
    <dbReference type="NCBI Taxonomy" id="2490863"/>
    <lineage>
        <taxon>Bacteria</taxon>
        <taxon>Bacillati</taxon>
        <taxon>Chloroflexota</taxon>
        <taxon>Ktedonobacteria</taxon>
        <taxon>Ktedonobacterales</taxon>
        <taxon>Thermosporotrichaceae</taxon>
        <taxon>Thermosporothrix</taxon>
    </lineage>
</organism>
<dbReference type="GO" id="GO:0000976">
    <property type="term" value="F:transcription cis-regulatory region binding"/>
    <property type="evidence" value="ECO:0007669"/>
    <property type="project" value="TreeGrafter"/>
</dbReference>
<dbReference type="EMBL" id="AP019376">
    <property type="protein sequence ID" value="BBH86192.1"/>
    <property type="molecule type" value="Genomic_DNA"/>
</dbReference>
<dbReference type="Gene3D" id="1.10.10.10">
    <property type="entry name" value="Winged helix-like DNA-binding domain superfamily/Winged helix DNA-binding domain"/>
    <property type="match status" value="1"/>
</dbReference>
<dbReference type="GO" id="GO:0006355">
    <property type="term" value="P:regulation of DNA-templated transcription"/>
    <property type="evidence" value="ECO:0007669"/>
    <property type="project" value="InterPro"/>
</dbReference>
<evidence type="ECO:0000256" key="2">
    <source>
        <dbReference type="ARBA" id="ARBA00023012"/>
    </source>
</evidence>
<keyword evidence="4 7" id="KW-0238">DNA-binding</keyword>
<dbReference type="InterPro" id="IPR001867">
    <property type="entry name" value="OmpR/PhoB-type_DNA-bd"/>
</dbReference>
<dbReference type="SUPFAM" id="SSF46894">
    <property type="entry name" value="C-terminal effector domain of the bipartite response regulators"/>
    <property type="match status" value="1"/>
</dbReference>
<dbReference type="GO" id="GO:0032993">
    <property type="term" value="C:protein-DNA complex"/>
    <property type="evidence" value="ECO:0007669"/>
    <property type="project" value="TreeGrafter"/>
</dbReference>
<evidence type="ECO:0000256" key="1">
    <source>
        <dbReference type="ARBA" id="ARBA00022553"/>
    </source>
</evidence>
<dbReference type="Pfam" id="PF00486">
    <property type="entry name" value="Trans_reg_C"/>
    <property type="match status" value="1"/>
</dbReference>
<evidence type="ECO:0000259" key="9">
    <source>
        <dbReference type="PROSITE" id="PS51755"/>
    </source>
</evidence>
<dbReference type="SMART" id="SM00448">
    <property type="entry name" value="REC"/>
    <property type="match status" value="1"/>
</dbReference>
<evidence type="ECO:0000256" key="4">
    <source>
        <dbReference type="ARBA" id="ARBA00023125"/>
    </source>
</evidence>
<evidence type="ECO:0000313" key="10">
    <source>
        <dbReference type="EMBL" id="BBH86192.1"/>
    </source>
</evidence>
<dbReference type="PANTHER" id="PTHR48111:SF22">
    <property type="entry name" value="REGULATOR OF RPOS"/>
    <property type="match status" value="1"/>
</dbReference>
<dbReference type="FunFam" id="3.40.50.2300:FF:000002">
    <property type="entry name" value="DNA-binding response regulator PhoP"/>
    <property type="match status" value="1"/>
</dbReference>
<evidence type="ECO:0000259" key="8">
    <source>
        <dbReference type="PROSITE" id="PS50110"/>
    </source>
</evidence>